<dbReference type="Proteomes" id="UP000247345">
    <property type="component" value="Unassembled WGS sequence"/>
</dbReference>
<protein>
    <submittedName>
        <fullName evidence="1">Zeta toxin</fullName>
    </submittedName>
</protein>
<dbReference type="AlphaFoldDB" id="A0A2P6CCE4"/>
<evidence type="ECO:0000313" key="2">
    <source>
        <dbReference type="Proteomes" id="UP000247345"/>
    </source>
</evidence>
<dbReference type="SUPFAM" id="SSF52540">
    <property type="entry name" value="P-loop containing nucleoside triphosphate hydrolases"/>
    <property type="match status" value="1"/>
</dbReference>
<dbReference type="Gene3D" id="3.40.50.300">
    <property type="entry name" value="P-loop containing nucleotide triphosphate hydrolases"/>
    <property type="match status" value="1"/>
</dbReference>
<dbReference type="InterPro" id="IPR027417">
    <property type="entry name" value="P-loop_NTPase"/>
</dbReference>
<sequence length="162" mass="18957">MIHLLVGNTGAGKSTYAKKLKTETNGIVFTLDKWNKILFFPDKTEKDGLNWFLERIERAELLMQDLILQLEKSGVDSILDVGLSKLLHREKYNQFAKENNIEVKIHFLNISKEIRKERIIKRNLEKGDTFEFEVSESDFDFMENWFETLTEAELSNAVIIEK</sequence>
<name>A0A2P6CCE4_9FLAO</name>
<proteinExistence type="predicted"/>
<reference evidence="1 2" key="1">
    <citation type="submission" date="2016-12" db="EMBL/GenBank/DDBJ databases">
        <title>Trade-off between light-utilization and light-protection in marine flavobacteria.</title>
        <authorList>
            <person name="Kumagai Y."/>
            <person name="Yoshizawa S."/>
            <person name="Kogure K."/>
            <person name="Iwasaki W."/>
        </authorList>
    </citation>
    <scope>NUCLEOTIDE SEQUENCE [LARGE SCALE GENOMIC DNA]</scope>
    <source>
        <strain evidence="1 2">KCTC 12100</strain>
    </source>
</reference>
<accession>A0A2P6CCE4</accession>
<dbReference type="EMBL" id="MSCK01000001">
    <property type="protein sequence ID" value="PQJ72563.1"/>
    <property type="molecule type" value="Genomic_DNA"/>
</dbReference>
<dbReference type="OrthoDB" id="531205at2"/>
<evidence type="ECO:0000313" key="1">
    <source>
        <dbReference type="EMBL" id="PQJ72563.1"/>
    </source>
</evidence>
<organism evidence="1 2">
    <name type="scientific">Polaribacter butkevichii</name>
    <dbReference type="NCBI Taxonomy" id="218490"/>
    <lineage>
        <taxon>Bacteria</taxon>
        <taxon>Pseudomonadati</taxon>
        <taxon>Bacteroidota</taxon>
        <taxon>Flavobacteriia</taxon>
        <taxon>Flavobacteriales</taxon>
        <taxon>Flavobacteriaceae</taxon>
    </lineage>
</organism>
<dbReference type="Pfam" id="PF13671">
    <property type="entry name" value="AAA_33"/>
    <property type="match status" value="1"/>
</dbReference>
<comment type="caution">
    <text evidence="1">The sequence shown here is derived from an EMBL/GenBank/DDBJ whole genome shotgun (WGS) entry which is preliminary data.</text>
</comment>
<keyword evidence="2" id="KW-1185">Reference proteome</keyword>
<dbReference type="RefSeq" id="WP_105048221.1">
    <property type="nucleotide sequence ID" value="NZ_CP150661.1"/>
</dbReference>
<gene>
    <name evidence="1" type="ORF">BTO14_04535</name>
</gene>